<evidence type="ECO:0000313" key="11">
    <source>
        <dbReference type="Proteomes" id="UP000092574"/>
    </source>
</evidence>
<dbReference type="Pfam" id="PF12704">
    <property type="entry name" value="MacB_PCD"/>
    <property type="match status" value="1"/>
</dbReference>
<gene>
    <name evidence="10" type="ORF">A4V09_01195</name>
</gene>
<feature type="transmembrane region" description="Helical" evidence="7">
    <location>
        <begin position="788"/>
        <end position="810"/>
    </location>
</feature>
<evidence type="ECO:0000256" key="2">
    <source>
        <dbReference type="ARBA" id="ARBA00022475"/>
    </source>
</evidence>
<evidence type="ECO:0000313" key="10">
    <source>
        <dbReference type="EMBL" id="ANU74498.1"/>
    </source>
</evidence>
<keyword evidence="2" id="KW-1003">Cell membrane</keyword>
<dbReference type="KEGG" id="byl:A4V09_01195"/>
<protein>
    <submittedName>
        <fullName evidence="10">ABC transporter permease</fullName>
    </submittedName>
</protein>
<evidence type="ECO:0000256" key="1">
    <source>
        <dbReference type="ARBA" id="ARBA00004651"/>
    </source>
</evidence>
<keyword evidence="3 7" id="KW-0812">Transmembrane</keyword>
<feature type="transmembrane region" description="Helical" evidence="7">
    <location>
        <begin position="20"/>
        <end position="41"/>
    </location>
</feature>
<dbReference type="PANTHER" id="PTHR30572:SF4">
    <property type="entry name" value="ABC TRANSPORTER PERMEASE YTRF"/>
    <property type="match status" value="1"/>
</dbReference>
<dbReference type="GO" id="GO:0005886">
    <property type="term" value="C:plasma membrane"/>
    <property type="evidence" value="ECO:0007669"/>
    <property type="project" value="UniProtKB-SubCell"/>
</dbReference>
<feature type="transmembrane region" description="Helical" evidence="7">
    <location>
        <begin position="822"/>
        <end position="849"/>
    </location>
</feature>
<evidence type="ECO:0000259" key="8">
    <source>
        <dbReference type="Pfam" id="PF02687"/>
    </source>
</evidence>
<evidence type="ECO:0000256" key="7">
    <source>
        <dbReference type="SAM" id="Phobius"/>
    </source>
</evidence>
<feature type="transmembrane region" description="Helical" evidence="7">
    <location>
        <begin position="370"/>
        <end position="392"/>
    </location>
</feature>
<keyword evidence="11" id="KW-1185">Reference proteome</keyword>
<accession>A0A1C7I665</accession>
<evidence type="ECO:0000256" key="3">
    <source>
        <dbReference type="ARBA" id="ARBA00022692"/>
    </source>
</evidence>
<reference evidence="10" key="1">
    <citation type="submission" date="2017-04" db="EMBL/GenBank/DDBJ databases">
        <title>Complete Genome Sequences of Twelve Strains of a Stable Defined Moderately Diverse Mouse Microbiota 2 (sDMDMm2).</title>
        <authorList>
            <person name="Uchimura Y."/>
            <person name="Wyss M."/>
            <person name="Brugiroux S."/>
            <person name="Limenitakis J.P."/>
            <person name="Stecher B."/>
            <person name="McCoy K.D."/>
            <person name="Macpherson A.J."/>
        </authorList>
    </citation>
    <scope>NUCLEOTIDE SEQUENCE</scope>
    <source>
        <strain evidence="10">YL58</strain>
    </source>
</reference>
<feature type="transmembrane region" description="Helical" evidence="7">
    <location>
        <begin position="324"/>
        <end position="350"/>
    </location>
</feature>
<dbReference type="Pfam" id="PF02687">
    <property type="entry name" value="FtsX"/>
    <property type="match status" value="2"/>
</dbReference>
<sequence length="867" mass="95229">MNIFHKVALQGLKKNRTRTLVTIIGVALSAALITAVAAFAVSLQNYMINGAVVKYGDWHIMFPDVDSVFVQEQTADSRAAGVTSAENIGYAVLEGGENPDKPYLFISGFDRETFDMLPISILSGRMPENGSEILVPAHVAANGGVQISVGDTLTLSVGARQAGDERLSQHDPYRAGEEMLVSTAEKTYTVVGICQRPSFEEYAAPGYTLITMADEAETAGRFSAFVTMEKPGQVRSYAKSVGEGHAYVLNDDVLRFMGISDDKLFNTILYSIGIIMAALVMLGSVFLIYNSFHISLNERTHQFGILMSVGATEKQLRNSVLFEGICIGAIGIPMGILIGIPGIKLVLALVAKNFANVLYANVPLTLKVSVPALLAAGVISMITILISAYIPAKKAARTPVMECIRQTNEIKVDAKHVKTGKFTRRFYGLEGILASKNFKRNKRRYRSIILSLTLSVLLFVASSSFVTDLKQASEQAKVVTDFDIGLDAKNMDDGEMLEIFEKLKTAKDVTGSSYQSVMKYTCAVSTEELSEDYRKSANGVLQEGTENLSAEIQFLDDNTFLKIAQDLGLSLGEYTMKDTGMGEEVKLIAVAKMEDNSGEAEDVSQLADLFRNPTEEVTVIPKANGKPIMEWGQNVRITCVETVPPDTPSFSGSYEQQPYFFQIMAPWSLKDKLVPPNLLVDVRGKGLTFLSDVPAQSTAQMQDILDGTGITSDYTLQNIYGLLDQTRNILFIVNLFAVVFITMISLIAVANVFNTISTNIKLRRREFAMLRSVGMSDRDFNKMMRFECVLYGLRTLLFGLPISAIFSWIIYKGMVMGGGTKIAFIFPWSSLAISILGVFLVIFITMLYATEKIRKENIIDALRDDMG</sequence>
<dbReference type="OrthoDB" id="9793166at2"/>
<comment type="subcellular location">
    <subcellularLocation>
        <location evidence="1">Cell membrane</location>
        <topology evidence="1">Multi-pass membrane protein</topology>
    </subcellularLocation>
</comment>
<feature type="transmembrane region" description="Helical" evidence="7">
    <location>
        <begin position="448"/>
        <end position="466"/>
    </location>
</feature>
<dbReference type="STRING" id="1796616.A4V09_01195"/>
<dbReference type="Proteomes" id="UP000092574">
    <property type="component" value="Chromosome"/>
</dbReference>
<keyword evidence="4 7" id="KW-1133">Transmembrane helix</keyword>
<proteinExistence type="inferred from homology"/>
<dbReference type="InterPro" id="IPR003838">
    <property type="entry name" value="ABC3_permease_C"/>
</dbReference>
<dbReference type="PANTHER" id="PTHR30572">
    <property type="entry name" value="MEMBRANE COMPONENT OF TRANSPORTER-RELATED"/>
    <property type="match status" value="1"/>
</dbReference>
<feature type="transmembrane region" description="Helical" evidence="7">
    <location>
        <begin position="268"/>
        <end position="289"/>
    </location>
</feature>
<organism evidence="10 11">
    <name type="scientific">Blautia pseudococcoides</name>
    <dbReference type="NCBI Taxonomy" id="1796616"/>
    <lineage>
        <taxon>Bacteria</taxon>
        <taxon>Bacillati</taxon>
        <taxon>Bacillota</taxon>
        <taxon>Clostridia</taxon>
        <taxon>Lachnospirales</taxon>
        <taxon>Lachnospiraceae</taxon>
        <taxon>Blautia</taxon>
    </lineage>
</organism>
<keyword evidence="5 7" id="KW-0472">Membrane</keyword>
<dbReference type="InterPro" id="IPR050250">
    <property type="entry name" value="Macrolide_Exporter_MacB"/>
</dbReference>
<dbReference type="GO" id="GO:0022857">
    <property type="term" value="F:transmembrane transporter activity"/>
    <property type="evidence" value="ECO:0007669"/>
    <property type="project" value="TreeGrafter"/>
</dbReference>
<evidence type="ECO:0000256" key="5">
    <source>
        <dbReference type="ARBA" id="ARBA00023136"/>
    </source>
</evidence>
<evidence type="ECO:0000256" key="6">
    <source>
        <dbReference type="ARBA" id="ARBA00038076"/>
    </source>
</evidence>
<feature type="transmembrane region" description="Helical" evidence="7">
    <location>
        <begin position="729"/>
        <end position="753"/>
    </location>
</feature>
<feature type="domain" description="MacB-like periplasmic core" evidence="9">
    <location>
        <begin position="19"/>
        <end position="197"/>
    </location>
</feature>
<comment type="similarity">
    <text evidence="6">Belongs to the ABC-4 integral membrane protein family.</text>
</comment>
<feature type="domain" description="ABC3 transporter permease C-terminal" evidence="8">
    <location>
        <begin position="274"/>
        <end position="399"/>
    </location>
</feature>
<dbReference type="RefSeq" id="WP_065540729.1">
    <property type="nucleotide sequence ID" value="NZ_CP015405.2"/>
</dbReference>
<dbReference type="EMBL" id="CP015405">
    <property type="protein sequence ID" value="ANU74498.1"/>
    <property type="molecule type" value="Genomic_DNA"/>
</dbReference>
<dbReference type="AlphaFoldDB" id="A0A1C7I665"/>
<name>A0A1C7I665_9FIRM</name>
<evidence type="ECO:0000259" key="9">
    <source>
        <dbReference type="Pfam" id="PF12704"/>
    </source>
</evidence>
<evidence type="ECO:0000256" key="4">
    <source>
        <dbReference type="ARBA" id="ARBA00022989"/>
    </source>
</evidence>
<feature type="domain" description="ABC3 transporter permease C-terminal" evidence="8">
    <location>
        <begin position="739"/>
        <end position="858"/>
    </location>
</feature>
<dbReference type="InterPro" id="IPR025857">
    <property type="entry name" value="MacB_PCD"/>
</dbReference>